<feature type="transmembrane region" description="Helical" evidence="1">
    <location>
        <begin position="41"/>
        <end position="59"/>
    </location>
</feature>
<keyword evidence="3" id="KW-1185">Reference proteome</keyword>
<keyword evidence="1" id="KW-0812">Transmembrane</keyword>
<dbReference type="Proteomes" id="UP000198670">
    <property type="component" value="Unassembled WGS sequence"/>
</dbReference>
<keyword evidence="1" id="KW-0472">Membrane</keyword>
<proteinExistence type="predicted"/>
<evidence type="ECO:0000256" key="1">
    <source>
        <dbReference type="SAM" id="Phobius"/>
    </source>
</evidence>
<gene>
    <name evidence="2" type="ORF">SAMN05444682_105269</name>
</gene>
<protein>
    <submittedName>
        <fullName evidence="2">Uncharacterized protein</fullName>
    </submittedName>
</protein>
<organism evidence="2 3">
    <name type="scientific">Parapedobacter indicus</name>
    <dbReference type="NCBI Taxonomy" id="1477437"/>
    <lineage>
        <taxon>Bacteria</taxon>
        <taxon>Pseudomonadati</taxon>
        <taxon>Bacteroidota</taxon>
        <taxon>Sphingobacteriia</taxon>
        <taxon>Sphingobacteriales</taxon>
        <taxon>Sphingobacteriaceae</taxon>
        <taxon>Parapedobacter</taxon>
    </lineage>
</organism>
<reference evidence="2 3" key="1">
    <citation type="submission" date="2016-10" db="EMBL/GenBank/DDBJ databases">
        <authorList>
            <person name="de Groot N.N."/>
        </authorList>
    </citation>
    <scope>NUCLEOTIDE SEQUENCE [LARGE SCALE GENOMIC DNA]</scope>
    <source>
        <strain evidence="2 3">RK1</strain>
    </source>
</reference>
<name>A0A1I3KRA6_9SPHI</name>
<dbReference type="STRING" id="1477437.SAMN05444682_105269"/>
<evidence type="ECO:0000313" key="3">
    <source>
        <dbReference type="Proteomes" id="UP000198670"/>
    </source>
</evidence>
<keyword evidence="1" id="KW-1133">Transmembrane helix</keyword>
<evidence type="ECO:0000313" key="2">
    <source>
        <dbReference type="EMBL" id="SFI74645.1"/>
    </source>
</evidence>
<feature type="transmembrane region" description="Helical" evidence="1">
    <location>
        <begin position="66"/>
        <end position="84"/>
    </location>
</feature>
<dbReference type="AlphaFoldDB" id="A0A1I3KRA6"/>
<dbReference type="OrthoDB" id="711457at2"/>
<accession>A0A1I3KRA6</accession>
<dbReference type="EMBL" id="FOQO01000005">
    <property type="protein sequence ID" value="SFI74645.1"/>
    <property type="molecule type" value="Genomic_DNA"/>
</dbReference>
<dbReference type="RefSeq" id="WP_090627028.1">
    <property type="nucleotide sequence ID" value="NZ_FOQO01000005.1"/>
</dbReference>
<sequence>MNQMQQNSLLLGLSIGLLAPLCAHILTTFTTLSVPFGSKQLGLYVIAALINLFVVRYFYRKGLEKAARGVILITFVLAMLLIFTTKLSLT</sequence>